<dbReference type="InterPro" id="IPR006941">
    <property type="entry name" value="RNase_CAF1"/>
</dbReference>
<dbReference type="GO" id="GO:0003723">
    <property type="term" value="F:RNA binding"/>
    <property type="evidence" value="ECO:0007669"/>
    <property type="project" value="TreeGrafter"/>
</dbReference>
<dbReference type="RefSeq" id="XP_018034858.1">
    <property type="nucleotide sequence ID" value="XM_018187426.1"/>
</dbReference>
<name>A0A177CA14_9PLEO</name>
<feature type="region of interest" description="Disordered" evidence="2">
    <location>
        <begin position="439"/>
        <end position="489"/>
    </location>
</feature>
<evidence type="ECO:0000313" key="3">
    <source>
        <dbReference type="EMBL" id="OAG04493.1"/>
    </source>
</evidence>
<comment type="similarity">
    <text evidence="1">Belongs to the CAF1 family.</text>
</comment>
<feature type="region of interest" description="Disordered" evidence="2">
    <location>
        <begin position="529"/>
        <end position="577"/>
    </location>
</feature>
<proteinExistence type="inferred from homology"/>
<reference evidence="3 4" key="1">
    <citation type="submission" date="2016-05" db="EMBL/GenBank/DDBJ databases">
        <title>Comparative analysis of secretome profiles of manganese(II)-oxidizing ascomycete fungi.</title>
        <authorList>
            <consortium name="DOE Joint Genome Institute"/>
            <person name="Zeiner C.A."/>
            <person name="Purvine S.O."/>
            <person name="Zink E.M."/>
            <person name="Wu S."/>
            <person name="Pasa-Tolic L."/>
            <person name="Chaput D.L."/>
            <person name="Haridas S."/>
            <person name="Grigoriev I.V."/>
            <person name="Santelli C.M."/>
            <person name="Hansel C.M."/>
        </authorList>
    </citation>
    <scope>NUCLEOTIDE SEQUENCE [LARGE SCALE GENOMIC DNA]</scope>
    <source>
        <strain evidence="3 4">AP3s5-JAC2a</strain>
    </source>
</reference>
<dbReference type="GeneID" id="28770912"/>
<dbReference type="GO" id="GO:1990432">
    <property type="term" value="P:siRNA 3'-end processing"/>
    <property type="evidence" value="ECO:0007669"/>
    <property type="project" value="TreeGrafter"/>
</dbReference>
<dbReference type="InterPro" id="IPR051181">
    <property type="entry name" value="CAF1_poly(A)_ribonucleases"/>
</dbReference>
<dbReference type="Gene3D" id="3.30.420.10">
    <property type="entry name" value="Ribonuclease H-like superfamily/Ribonuclease H"/>
    <property type="match status" value="2"/>
</dbReference>
<evidence type="ECO:0000256" key="1">
    <source>
        <dbReference type="ARBA" id="ARBA00008372"/>
    </source>
</evidence>
<gene>
    <name evidence="3" type="ORF">CC84DRAFT_793902</name>
</gene>
<dbReference type="Proteomes" id="UP000077069">
    <property type="component" value="Unassembled WGS sequence"/>
</dbReference>
<evidence type="ECO:0000313" key="4">
    <source>
        <dbReference type="Proteomes" id="UP000077069"/>
    </source>
</evidence>
<dbReference type="GO" id="GO:0000289">
    <property type="term" value="P:nuclear-transcribed mRNA poly(A) tail shortening"/>
    <property type="evidence" value="ECO:0007669"/>
    <property type="project" value="TreeGrafter"/>
</dbReference>
<dbReference type="STRING" id="1460663.A0A177CA14"/>
<accession>A0A177CA14</accession>
<evidence type="ECO:0000256" key="2">
    <source>
        <dbReference type="SAM" id="MobiDB-lite"/>
    </source>
</evidence>
<dbReference type="EMBL" id="KV441553">
    <property type="protein sequence ID" value="OAG04493.1"/>
    <property type="molecule type" value="Genomic_DNA"/>
</dbReference>
<dbReference type="PANTHER" id="PTHR15092:SF22">
    <property type="entry name" value="POLY(A)-SPECIFIC RIBONUCLEASE PNLDC1"/>
    <property type="match status" value="1"/>
</dbReference>
<dbReference type="GO" id="GO:0000175">
    <property type="term" value="F:3'-5'-RNA exonuclease activity"/>
    <property type="evidence" value="ECO:0007669"/>
    <property type="project" value="TreeGrafter"/>
</dbReference>
<dbReference type="InterPro" id="IPR012337">
    <property type="entry name" value="RNaseH-like_sf"/>
</dbReference>
<dbReference type="PANTHER" id="PTHR15092">
    <property type="entry name" value="POLY A -SPECIFIC RIBONUCLEASE/TARGET OF EGR1, MEMBER 1"/>
    <property type="match status" value="1"/>
</dbReference>
<feature type="compositionally biased region" description="Basic residues" evidence="2">
    <location>
        <begin position="496"/>
        <end position="507"/>
    </location>
</feature>
<organism evidence="3 4">
    <name type="scientific">Paraphaeosphaeria sporulosa</name>
    <dbReference type="NCBI Taxonomy" id="1460663"/>
    <lineage>
        <taxon>Eukaryota</taxon>
        <taxon>Fungi</taxon>
        <taxon>Dikarya</taxon>
        <taxon>Ascomycota</taxon>
        <taxon>Pezizomycotina</taxon>
        <taxon>Dothideomycetes</taxon>
        <taxon>Pleosporomycetidae</taxon>
        <taxon>Pleosporales</taxon>
        <taxon>Massarineae</taxon>
        <taxon>Didymosphaeriaceae</taxon>
        <taxon>Paraphaeosphaeria</taxon>
    </lineage>
</organism>
<dbReference type="GO" id="GO:1990431">
    <property type="term" value="P:priRNA 3'-end processing"/>
    <property type="evidence" value="ECO:0007669"/>
    <property type="project" value="TreeGrafter"/>
</dbReference>
<dbReference type="Pfam" id="PF04857">
    <property type="entry name" value="CAF1"/>
    <property type="match status" value="1"/>
</dbReference>
<dbReference type="AlphaFoldDB" id="A0A177CA14"/>
<feature type="region of interest" description="Disordered" evidence="2">
    <location>
        <begin position="496"/>
        <end position="515"/>
    </location>
</feature>
<keyword evidence="4" id="KW-1185">Reference proteome</keyword>
<feature type="compositionally biased region" description="Low complexity" evidence="2">
    <location>
        <begin position="445"/>
        <end position="455"/>
    </location>
</feature>
<protein>
    <submittedName>
        <fullName evidence="3">CAF1-domain-containing protein</fullName>
    </submittedName>
</protein>
<dbReference type="InterPro" id="IPR036397">
    <property type="entry name" value="RNaseH_sf"/>
</dbReference>
<dbReference type="InParanoid" id="A0A177CA14"/>
<feature type="compositionally biased region" description="Polar residues" evidence="2">
    <location>
        <begin position="529"/>
        <end position="538"/>
    </location>
</feature>
<dbReference type="GO" id="GO:0005634">
    <property type="term" value="C:nucleus"/>
    <property type="evidence" value="ECO:0007669"/>
    <property type="project" value="TreeGrafter"/>
</dbReference>
<dbReference type="OrthoDB" id="1432093at2759"/>
<dbReference type="SUPFAM" id="SSF53098">
    <property type="entry name" value="Ribonuclease H-like"/>
    <property type="match status" value="1"/>
</dbReference>
<sequence>MDIDAGSYPHELLALLISISEADFVSLDLEFTGIPSRMPGKEPWKPRQGQGRRTLEDRYQETRTAADRYNILQVGLTCARFDYIDNNYVLKPYNISLSPLLNENYKLDIEREIHIQSGAATFLLGHGFDLGAAFSQGVQYLSREEAYNVQRRVNERLDRKPEVEDMQLKPGDVQSLDFVRRARDAIVAWKVNPEDKDPLEITTHTGLPNPPPNPAISRFEKRLVHQLVRAEFPHFVTIGRQECIRIIVYDEQREEENKRNIKNRVKEHIAKQTGFRWVFEALAADGDIHEADPYYFGRYTNAPIIAEGTDAKERFDRAQERLHKHQTVLVGHNMFTDLVYFYRSFVGELPATLDGFRSALHKLFPRIIDTKYLATHAEGDLNASPTLQEIADKLNSQLLPDIVTHPRHSKYHKVAMFHEAGYDSLLTATILLRLSAKMNADRRPPGSQSPSSPSRIPDDASDISFKTAAEQPHSKSQAPMPLTDRLRPPQAEMLVVKKKAKKGKKGKSKYDIVPAQSRFQTRNAFEQLSLDEQGTSSPSDDDQGGVAVDSNTMPSWQDKASEPDTGGWVPIEQKSREPMEMIPAWDTEFWQSFGNTLRVYGTEEAVLKIAGWDK</sequence>